<gene>
    <name evidence="1" type="ORF">AK829_09775</name>
</gene>
<dbReference type="AlphaFoldDB" id="A0A0K1RF12"/>
<dbReference type="KEGG" id="crie:AK829_09775"/>
<sequence>MMKTVLTAHDLVVHDGGNPINLEAGEGMTIIQTKREVGGTKLAMALAGRHKPQSGSVDGPGFKRTALAGVNFIDDLERMVSARECIREQVAWAQPFFARVPKNIMEHKLVAPWLEPLRLENLDVDKAVGDLGVMDRFRLRILLALISRPDAELLVVDDIDQLKKMALRHEILQDLTKVAARVPVIVTTVNEEL</sequence>
<evidence type="ECO:0000313" key="1">
    <source>
        <dbReference type="EMBL" id="AKV59983.1"/>
    </source>
</evidence>
<dbReference type="EMBL" id="CP012342">
    <property type="protein sequence ID" value="AKV59983.1"/>
    <property type="molecule type" value="Genomic_DNA"/>
</dbReference>
<evidence type="ECO:0008006" key="3">
    <source>
        <dbReference type="Google" id="ProtNLM"/>
    </source>
</evidence>
<evidence type="ECO:0000313" key="2">
    <source>
        <dbReference type="Proteomes" id="UP000060016"/>
    </source>
</evidence>
<reference evidence="1 2" key="1">
    <citation type="submission" date="2015-08" db="EMBL/GenBank/DDBJ databases">
        <authorList>
            <person name="Babu N.S."/>
            <person name="Beckwith C.J."/>
            <person name="Beseler K.G."/>
            <person name="Brison A."/>
            <person name="Carone J.V."/>
            <person name="Caskin T.P."/>
            <person name="Diamond M."/>
            <person name="Durham M.E."/>
            <person name="Foxe J.M."/>
            <person name="Go M."/>
            <person name="Henderson B.A."/>
            <person name="Jones I.B."/>
            <person name="McGettigan J.A."/>
            <person name="Micheletti S.J."/>
            <person name="Nasrallah M.E."/>
            <person name="Ortiz D."/>
            <person name="Piller C.R."/>
            <person name="Privatt S.R."/>
            <person name="Schneider S.L."/>
            <person name="Sharp S."/>
            <person name="Smith T.C."/>
            <person name="Stanton J.D."/>
            <person name="Ullery H.E."/>
            <person name="Wilson R.J."/>
            <person name="Serrano M.G."/>
            <person name="Buck G."/>
            <person name="Lee V."/>
            <person name="Wang Y."/>
            <person name="Carvalho R."/>
            <person name="Voegtly L."/>
            <person name="Shi R."/>
            <person name="Duckworth R."/>
            <person name="Johnson A."/>
            <person name="Loviza R."/>
            <person name="Walstead R."/>
            <person name="Shah Z."/>
            <person name="Kiflezghi M."/>
            <person name="Wade K."/>
            <person name="Ball S.L."/>
            <person name="Bradley K.W."/>
            <person name="Asai D.J."/>
            <person name="Bowman C.A."/>
            <person name="Russell D.A."/>
            <person name="Pope W.H."/>
            <person name="Jacobs-Sera D."/>
            <person name="Hendrix R.W."/>
            <person name="Hatfull G.F."/>
        </authorList>
    </citation>
    <scope>NUCLEOTIDE SEQUENCE [LARGE SCALE GENOMIC DNA]</scope>
    <source>
        <strain evidence="1 2">PUDD_83A45</strain>
    </source>
</reference>
<dbReference type="PATRIC" id="fig|156976.3.peg.1966"/>
<dbReference type="Proteomes" id="UP000060016">
    <property type="component" value="Chromosome"/>
</dbReference>
<keyword evidence="2" id="KW-1185">Reference proteome</keyword>
<protein>
    <recommendedName>
        <fullName evidence="3">ABC transporter ATP-binding protein</fullName>
    </recommendedName>
</protein>
<dbReference type="SUPFAM" id="SSF52540">
    <property type="entry name" value="P-loop containing nucleoside triphosphate hydrolases"/>
    <property type="match status" value="1"/>
</dbReference>
<dbReference type="InterPro" id="IPR027417">
    <property type="entry name" value="P-loop_NTPase"/>
</dbReference>
<dbReference type="Gene3D" id="3.40.50.300">
    <property type="entry name" value="P-loop containing nucleotide triphosphate hydrolases"/>
    <property type="match status" value="1"/>
</dbReference>
<dbReference type="STRING" id="156976.AK829_09775"/>
<organism evidence="1 2">
    <name type="scientific">Corynebacterium riegelii</name>
    <dbReference type="NCBI Taxonomy" id="156976"/>
    <lineage>
        <taxon>Bacteria</taxon>
        <taxon>Bacillati</taxon>
        <taxon>Actinomycetota</taxon>
        <taxon>Actinomycetes</taxon>
        <taxon>Mycobacteriales</taxon>
        <taxon>Corynebacteriaceae</taxon>
        <taxon>Corynebacterium</taxon>
    </lineage>
</organism>
<name>A0A0K1RF12_9CORY</name>
<accession>A0A0K1RF12</accession>
<proteinExistence type="predicted"/>